<keyword evidence="2" id="KW-1133">Transmembrane helix</keyword>
<feature type="transmembrane region" description="Helical" evidence="2">
    <location>
        <begin position="430"/>
        <end position="451"/>
    </location>
</feature>
<evidence type="ECO:0000313" key="4">
    <source>
        <dbReference type="Proteomes" id="UP001642540"/>
    </source>
</evidence>
<evidence type="ECO:0000313" key="3">
    <source>
        <dbReference type="EMBL" id="CAL8148345.1"/>
    </source>
</evidence>
<protein>
    <submittedName>
        <fullName evidence="3">Uncharacterized protein</fullName>
    </submittedName>
</protein>
<proteinExistence type="predicted"/>
<comment type="caution">
    <text evidence="3">The sequence shown here is derived from an EMBL/GenBank/DDBJ whole genome shotgun (WGS) entry which is preliminary data.</text>
</comment>
<accession>A0ABP1SAJ4</accession>
<evidence type="ECO:0000256" key="2">
    <source>
        <dbReference type="SAM" id="Phobius"/>
    </source>
</evidence>
<feature type="compositionally biased region" description="Low complexity" evidence="1">
    <location>
        <begin position="276"/>
        <end position="294"/>
    </location>
</feature>
<sequence length="848" mass="92858">MPPNRNYSALDLGRREIESHTASRAHKVRHELHRKSQSSFLIGAKLLKNSTSTLILGESTNFSTEDNLGKSRSNSASSINTTESSSTASAIIIRKDETFVRRNAEILHQNESHNKANKYFPSITDRLQKKQRETRALSVTQVPTVSAPIIHRHTACHGQPEGLNHHSSYKKDLLDQRKTTKEKQGAKTSANKRVGASWPYLVTTRTTSPTTATVGAESSTSSMVTQSKFTFAVRKEKVEANEIEELTKRQEEESIMATRPSLGIMTGSGDAALHSSKLTSISSSSSGKKNTISSERMKGRQKRNAEMNVDNSDSTLQSDPFGNSQSSAFTSKKERKSEKGSDSLDEPYFFPVSSSSAVSSSASFLQASSPHNMAILSPSASSHDQWYENNENGSRNNNGNSSVSGIQKRLYVYGQGCGVKLIEWVDHVSGIMFILGFCIIGFVKTCFLVILRTEIREMIEKIHMIEPEEVLSPSRTHSTKEPRFHHVSHPLLQNPHRASTVSAHGVLLPTIKSPDGPSTSGITSGIGGYNRQNRHYLRRASNIVGGDRSRSHSNETVNMTLLMTTPHGETNREKGRSNPNLASAGGSSGTIANTEERDPVSGLSIPVPNSNSAATCTTTAPRYLRRSSTCSSSANPVGYPYGYGFDGEPRAGPSSRFYQYFEPVYQPSHHYQQHHHHHYTRNRPHARNMSCGAILPLTSYRSNSAAAAATALASYRGVRTFNTATSNTVSAGASFSSNSKDENEMIISVSLEHIASSDQDEEAIEEEKEQEKKDWAAACTADNFDQTKSGLAKFEEDGATKMQTFTVSESVNETTAIGNGERELQRRNGNNNVDLTNTLPMSYIGTAV</sequence>
<feature type="compositionally biased region" description="Polar residues" evidence="1">
    <location>
        <begin position="309"/>
        <end position="330"/>
    </location>
</feature>
<gene>
    <name evidence="3" type="ORF">ODALV1_LOCUS31394</name>
</gene>
<feature type="region of interest" description="Disordered" evidence="1">
    <location>
        <begin position="64"/>
        <end position="85"/>
    </location>
</feature>
<reference evidence="3 4" key="1">
    <citation type="submission" date="2024-08" db="EMBL/GenBank/DDBJ databases">
        <authorList>
            <person name="Cucini C."/>
            <person name="Frati F."/>
        </authorList>
    </citation>
    <scope>NUCLEOTIDE SEQUENCE [LARGE SCALE GENOMIC DNA]</scope>
</reference>
<name>A0ABP1SAJ4_9HEXA</name>
<keyword evidence="2" id="KW-0472">Membrane</keyword>
<dbReference type="EMBL" id="CAXLJM020000170">
    <property type="protein sequence ID" value="CAL8148345.1"/>
    <property type="molecule type" value="Genomic_DNA"/>
</dbReference>
<feature type="region of interest" description="Disordered" evidence="1">
    <location>
        <begin position="565"/>
        <end position="606"/>
    </location>
</feature>
<organism evidence="3 4">
    <name type="scientific">Orchesella dallaii</name>
    <dbReference type="NCBI Taxonomy" id="48710"/>
    <lineage>
        <taxon>Eukaryota</taxon>
        <taxon>Metazoa</taxon>
        <taxon>Ecdysozoa</taxon>
        <taxon>Arthropoda</taxon>
        <taxon>Hexapoda</taxon>
        <taxon>Collembola</taxon>
        <taxon>Entomobryomorpha</taxon>
        <taxon>Entomobryoidea</taxon>
        <taxon>Orchesellidae</taxon>
        <taxon>Orchesellinae</taxon>
        <taxon>Orchesella</taxon>
    </lineage>
</organism>
<feature type="region of interest" description="Disordered" evidence="1">
    <location>
        <begin position="276"/>
        <end position="343"/>
    </location>
</feature>
<feature type="compositionally biased region" description="Basic and acidic residues" evidence="1">
    <location>
        <begin position="331"/>
        <end position="342"/>
    </location>
</feature>
<dbReference type="Proteomes" id="UP001642540">
    <property type="component" value="Unassembled WGS sequence"/>
</dbReference>
<keyword evidence="2" id="KW-0812">Transmembrane</keyword>
<keyword evidence="4" id="KW-1185">Reference proteome</keyword>
<feature type="compositionally biased region" description="Low complexity" evidence="1">
    <location>
        <begin position="73"/>
        <end position="85"/>
    </location>
</feature>
<evidence type="ECO:0000256" key="1">
    <source>
        <dbReference type="SAM" id="MobiDB-lite"/>
    </source>
</evidence>